<dbReference type="GO" id="GO:0030975">
    <property type="term" value="F:thiamine binding"/>
    <property type="evidence" value="ECO:0007669"/>
    <property type="project" value="TreeGrafter"/>
</dbReference>
<accession>A0A0K9Z090</accession>
<dbReference type="EMBL" id="BJON01000006">
    <property type="protein sequence ID" value="GED68107.1"/>
    <property type="molecule type" value="Genomic_DNA"/>
</dbReference>
<reference evidence="4 7" key="3">
    <citation type="submission" date="2019-06" db="EMBL/GenBank/DDBJ databases">
        <title>Whole genome shotgun sequence of Brevibacillus reuszeri NBRC 15719.</title>
        <authorList>
            <person name="Hosoyama A."/>
            <person name="Uohara A."/>
            <person name="Ohji S."/>
            <person name="Ichikawa N."/>
        </authorList>
    </citation>
    <scope>NUCLEOTIDE SEQUENCE [LARGE SCALE GENOMIC DNA]</scope>
    <source>
        <strain evidence="4 7">NBRC 15719</strain>
    </source>
</reference>
<proteinExistence type="predicted"/>
<dbReference type="PROSITE" id="PS51257">
    <property type="entry name" value="PROKAR_LIPOPROTEIN"/>
    <property type="match status" value="1"/>
</dbReference>
<reference evidence="5" key="2">
    <citation type="submission" date="2015-07" db="EMBL/GenBank/DDBJ databases">
        <title>MeaNS - Measles Nucleotide Surveillance Program.</title>
        <authorList>
            <person name="Tran T."/>
            <person name="Druce J."/>
        </authorList>
    </citation>
    <scope>NUCLEOTIDE SEQUENCE</scope>
    <source>
        <strain evidence="5">DSM 9887</strain>
    </source>
</reference>
<evidence type="ECO:0000256" key="3">
    <source>
        <dbReference type="SAM" id="SignalP"/>
    </source>
</evidence>
<dbReference type="Proteomes" id="UP000319578">
    <property type="component" value="Unassembled WGS sequence"/>
</dbReference>
<dbReference type="RefSeq" id="WP_049736549.1">
    <property type="nucleotide sequence ID" value="NZ_BJON01000006.1"/>
</dbReference>
<evidence type="ECO:0000256" key="2">
    <source>
        <dbReference type="SAM" id="MobiDB-lite"/>
    </source>
</evidence>
<dbReference type="Pfam" id="PF13416">
    <property type="entry name" value="SBP_bac_8"/>
    <property type="match status" value="1"/>
</dbReference>
<dbReference type="Proteomes" id="UP000036834">
    <property type="component" value="Unassembled WGS sequence"/>
</dbReference>
<dbReference type="AlphaFoldDB" id="A0A0K9Z090"/>
<sequence>MKKKALSVLSIFALTGSLLAGCGSSTTQTSTPAPTPAPAAGSTTESSGTQVQLEDALVVAGNGATVEKLMKDEVFKKFNEKYPNVKLTYVSGVSTEIVAKVKAQKNSPQIDLTIVEGGEQEKGRQEGLWEAVSAADIPNMKNVPDDLKVTEDSGVVVNFTPMGISYNSELVKEKGLPVPQSWNDLTKPEVKGNITMTDVASNFGRSTMIMLAYSNGGSERVIEPGFEKMATIAGYMPTFAKSAAQLQQNLQSKTAAYTTWTMARSLTQKEAGLPLEFVFPSEGGNIVPNVATLVKDAKHPQAAKAFVDFLLTDEVQTMYATKLYYNPATSVKLPDDVAKTLEFDRSKVVNFDYDVISKETSAWLDRFNKEIAPKTGK</sequence>
<dbReference type="PATRIC" id="fig|54915.3.peg.5337"/>
<name>A0A0K9Z090_9BACL</name>
<dbReference type="PANTHER" id="PTHR30006">
    <property type="entry name" value="THIAMINE-BINDING PERIPLASMIC PROTEIN-RELATED"/>
    <property type="match status" value="1"/>
</dbReference>
<dbReference type="OrthoDB" id="179400at2"/>
<evidence type="ECO:0000313" key="6">
    <source>
        <dbReference type="Proteomes" id="UP000036834"/>
    </source>
</evidence>
<organism evidence="5 6">
    <name type="scientific">Brevibacillus reuszeri</name>
    <dbReference type="NCBI Taxonomy" id="54915"/>
    <lineage>
        <taxon>Bacteria</taxon>
        <taxon>Bacillati</taxon>
        <taxon>Bacillota</taxon>
        <taxon>Bacilli</taxon>
        <taxon>Bacillales</taxon>
        <taxon>Paenibacillaceae</taxon>
        <taxon>Brevibacillus</taxon>
    </lineage>
</organism>
<evidence type="ECO:0000313" key="4">
    <source>
        <dbReference type="EMBL" id="GED68107.1"/>
    </source>
</evidence>
<feature type="region of interest" description="Disordered" evidence="2">
    <location>
        <begin position="23"/>
        <end position="49"/>
    </location>
</feature>
<feature type="signal peptide" evidence="3">
    <location>
        <begin position="1"/>
        <end position="20"/>
    </location>
</feature>
<evidence type="ECO:0000313" key="5">
    <source>
        <dbReference type="EMBL" id="KNB74312.1"/>
    </source>
</evidence>
<dbReference type="GO" id="GO:0030976">
    <property type="term" value="F:thiamine pyrophosphate binding"/>
    <property type="evidence" value="ECO:0007669"/>
    <property type="project" value="TreeGrafter"/>
</dbReference>
<reference evidence="6" key="1">
    <citation type="submission" date="2015-07" db="EMBL/GenBank/DDBJ databases">
        <title>Genome sequencing project for genomic taxonomy and phylogenomics of Bacillus-like bacteria.</title>
        <authorList>
            <person name="Liu B."/>
            <person name="Wang J."/>
            <person name="Zhu Y."/>
            <person name="Liu G."/>
            <person name="Chen Q."/>
            <person name="Chen Z."/>
            <person name="Lan J."/>
            <person name="Che J."/>
            <person name="Ge C."/>
            <person name="Shi H."/>
            <person name="Pan Z."/>
            <person name="Liu X."/>
        </authorList>
    </citation>
    <scope>NUCLEOTIDE SEQUENCE [LARGE SCALE GENOMIC DNA]</scope>
    <source>
        <strain evidence="6">DSM 9887</strain>
    </source>
</reference>
<evidence type="ECO:0000256" key="1">
    <source>
        <dbReference type="ARBA" id="ARBA00022729"/>
    </source>
</evidence>
<dbReference type="InterPro" id="IPR006059">
    <property type="entry name" value="SBP"/>
</dbReference>
<keyword evidence="1 3" id="KW-0732">Signal</keyword>
<dbReference type="PANTHER" id="PTHR30006:SF2">
    <property type="entry name" value="ABC TRANSPORTER SUBSTRATE-BINDING PROTEIN"/>
    <property type="match status" value="1"/>
</dbReference>
<evidence type="ECO:0000313" key="7">
    <source>
        <dbReference type="Proteomes" id="UP000319578"/>
    </source>
</evidence>
<dbReference type="Gene3D" id="3.40.190.10">
    <property type="entry name" value="Periplasmic binding protein-like II"/>
    <property type="match status" value="2"/>
</dbReference>
<keyword evidence="7" id="KW-1185">Reference proteome</keyword>
<dbReference type="SUPFAM" id="SSF53850">
    <property type="entry name" value="Periplasmic binding protein-like II"/>
    <property type="match status" value="1"/>
</dbReference>
<gene>
    <name evidence="5" type="ORF">ADS79_00960</name>
    <name evidence="4" type="ORF">BRE01_18090</name>
</gene>
<protein>
    <submittedName>
        <fullName evidence="5">ABC transporter substrate-binding protein</fullName>
    </submittedName>
</protein>
<dbReference type="GO" id="GO:0015888">
    <property type="term" value="P:thiamine transport"/>
    <property type="evidence" value="ECO:0007669"/>
    <property type="project" value="TreeGrafter"/>
</dbReference>
<dbReference type="EMBL" id="LGIQ01000002">
    <property type="protein sequence ID" value="KNB74312.1"/>
    <property type="molecule type" value="Genomic_DNA"/>
</dbReference>
<dbReference type="CDD" id="cd13589">
    <property type="entry name" value="PBP2_polyamine_RpCGA009"/>
    <property type="match status" value="1"/>
</dbReference>
<dbReference type="GO" id="GO:0030288">
    <property type="term" value="C:outer membrane-bounded periplasmic space"/>
    <property type="evidence" value="ECO:0007669"/>
    <property type="project" value="TreeGrafter"/>
</dbReference>
<dbReference type="STRING" id="54915.ADS79_00960"/>
<comment type="caution">
    <text evidence="5">The sequence shown here is derived from an EMBL/GenBank/DDBJ whole genome shotgun (WGS) entry which is preliminary data.</text>
</comment>
<feature type="chain" id="PRO_5039201172" evidence="3">
    <location>
        <begin position="21"/>
        <end position="377"/>
    </location>
</feature>